<keyword evidence="4 7" id="KW-1133">Transmembrane helix</keyword>
<feature type="transmembrane region" description="Helical" evidence="7">
    <location>
        <begin position="140"/>
        <end position="158"/>
    </location>
</feature>
<keyword evidence="2" id="KW-0813">Transport</keyword>
<name>A0A2V1DPD3_9PLEO</name>
<evidence type="ECO:0000313" key="8">
    <source>
        <dbReference type="EMBL" id="PVI00083.1"/>
    </source>
</evidence>
<feature type="transmembrane region" description="Helical" evidence="7">
    <location>
        <begin position="197"/>
        <end position="221"/>
    </location>
</feature>
<keyword evidence="9" id="KW-1185">Reference proteome</keyword>
<dbReference type="Proteomes" id="UP000244855">
    <property type="component" value="Unassembled WGS sequence"/>
</dbReference>
<evidence type="ECO:0000256" key="7">
    <source>
        <dbReference type="SAM" id="Phobius"/>
    </source>
</evidence>
<dbReference type="AlphaFoldDB" id="A0A2V1DPD3"/>
<dbReference type="FunFam" id="1.20.1250.20:FF:000064">
    <property type="entry name" value="MFS allantoate transporter"/>
    <property type="match status" value="1"/>
</dbReference>
<organism evidence="8 9">
    <name type="scientific">Periconia macrospinosa</name>
    <dbReference type="NCBI Taxonomy" id="97972"/>
    <lineage>
        <taxon>Eukaryota</taxon>
        <taxon>Fungi</taxon>
        <taxon>Dikarya</taxon>
        <taxon>Ascomycota</taxon>
        <taxon>Pezizomycotina</taxon>
        <taxon>Dothideomycetes</taxon>
        <taxon>Pleosporomycetidae</taxon>
        <taxon>Pleosporales</taxon>
        <taxon>Massarineae</taxon>
        <taxon>Periconiaceae</taxon>
        <taxon>Periconia</taxon>
    </lineage>
</organism>
<accession>A0A2V1DPD3</accession>
<dbReference type="EMBL" id="KZ805379">
    <property type="protein sequence ID" value="PVI00083.1"/>
    <property type="molecule type" value="Genomic_DNA"/>
</dbReference>
<keyword evidence="5 7" id="KW-0472">Membrane</keyword>
<feature type="transmembrane region" description="Helical" evidence="7">
    <location>
        <begin position="366"/>
        <end position="386"/>
    </location>
</feature>
<dbReference type="PANTHER" id="PTHR43791">
    <property type="entry name" value="PERMEASE-RELATED"/>
    <property type="match status" value="1"/>
</dbReference>
<evidence type="ECO:0000256" key="2">
    <source>
        <dbReference type="ARBA" id="ARBA00022448"/>
    </source>
</evidence>
<dbReference type="OrthoDB" id="6730379at2759"/>
<gene>
    <name evidence="8" type="ORF">DM02DRAFT_527722</name>
</gene>
<evidence type="ECO:0000256" key="1">
    <source>
        <dbReference type="ARBA" id="ARBA00004141"/>
    </source>
</evidence>
<dbReference type="Gene3D" id="1.20.1250.20">
    <property type="entry name" value="MFS general substrate transporter like domains"/>
    <property type="match status" value="2"/>
</dbReference>
<keyword evidence="3 7" id="KW-0812">Transmembrane</keyword>
<feature type="transmembrane region" description="Helical" evidence="7">
    <location>
        <begin position="233"/>
        <end position="253"/>
    </location>
</feature>
<evidence type="ECO:0000256" key="6">
    <source>
        <dbReference type="ARBA" id="ARBA00037968"/>
    </source>
</evidence>
<feature type="transmembrane region" description="Helical" evidence="7">
    <location>
        <begin position="392"/>
        <end position="414"/>
    </location>
</feature>
<dbReference type="PANTHER" id="PTHR43791:SF97">
    <property type="entry name" value="ALLANTOATE TRANSPORTER, PUTATIVE (AFU_ORTHOLOGUE AFUA_1G14700)-RELATED"/>
    <property type="match status" value="1"/>
</dbReference>
<dbReference type="Pfam" id="PF07690">
    <property type="entry name" value="MFS_1"/>
    <property type="match status" value="1"/>
</dbReference>
<evidence type="ECO:0000313" key="9">
    <source>
        <dbReference type="Proteomes" id="UP000244855"/>
    </source>
</evidence>
<feature type="transmembrane region" description="Helical" evidence="7">
    <location>
        <begin position="164"/>
        <end position="185"/>
    </location>
</feature>
<feature type="transmembrane region" description="Helical" evidence="7">
    <location>
        <begin position="426"/>
        <end position="447"/>
    </location>
</feature>
<proteinExistence type="inferred from homology"/>
<dbReference type="GO" id="GO:0022857">
    <property type="term" value="F:transmembrane transporter activity"/>
    <property type="evidence" value="ECO:0007669"/>
    <property type="project" value="InterPro"/>
</dbReference>
<dbReference type="InterPro" id="IPR011701">
    <property type="entry name" value="MFS"/>
</dbReference>
<evidence type="ECO:0000256" key="4">
    <source>
        <dbReference type="ARBA" id="ARBA00022989"/>
    </source>
</evidence>
<reference evidence="8 9" key="1">
    <citation type="journal article" date="2018" name="Sci. Rep.">
        <title>Comparative genomics provides insights into the lifestyle and reveals functional heterogeneity of dark septate endophytic fungi.</title>
        <authorList>
            <person name="Knapp D.G."/>
            <person name="Nemeth J.B."/>
            <person name="Barry K."/>
            <person name="Hainaut M."/>
            <person name="Henrissat B."/>
            <person name="Johnson J."/>
            <person name="Kuo A."/>
            <person name="Lim J.H.P."/>
            <person name="Lipzen A."/>
            <person name="Nolan M."/>
            <person name="Ohm R.A."/>
            <person name="Tamas L."/>
            <person name="Grigoriev I.V."/>
            <person name="Spatafora J.W."/>
            <person name="Nagy L.G."/>
            <person name="Kovacs G.M."/>
        </authorList>
    </citation>
    <scope>NUCLEOTIDE SEQUENCE [LARGE SCALE GENOMIC DNA]</scope>
    <source>
        <strain evidence="8 9">DSE2036</strain>
    </source>
</reference>
<comment type="similarity">
    <text evidence="6">Belongs to the major facilitator superfamily. Allantoate permease family.</text>
</comment>
<dbReference type="InterPro" id="IPR036259">
    <property type="entry name" value="MFS_trans_sf"/>
</dbReference>
<protein>
    <submittedName>
        <fullName evidence="8">Putative MFS allantoate transporter</fullName>
    </submittedName>
</protein>
<evidence type="ECO:0000256" key="3">
    <source>
        <dbReference type="ARBA" id="ARBA00022692"/>
    </source>
</evidence>
<evidence type="ECO:0000256" key="5">
    <source>
        <dbReference type="ARBA" id="ARBA00023136"/>
    </source>
</evidence>
<dbReference type="GO" id="GO:0016020">
    <property type="term" value="C:membrane"/>
    <property type="evidence" value="ECO:0007669"/>
    <property type="project" value="UniProtKB-SubCell"/>
</dbReference>
<dbReference type="SUPFAM" id="SSF103473">
    <property type="entry name" value="MFS general substrate transporter"/>
    <property type="match status" value="1"/>
</dbReference>
<comment type="subcellular location">
    <subcellularLocation>
        <location evidence="1">Membrane</location>
        <topology evidence="1">Multi-pass membrane protein</topology>
    </subcellularLocation>
</comment>
<sequence>MSSLKASSQDDVDAVKTTSVPSVAEGVVKNEKHAEDEAHTDAGLAFYREALSIPLERREELAAVILKKIDYTLLPFMCLIYLLSFLDKQTLNYSNAYGLQEGLGLKGRDYSWVASVTNIGYLVGAYPSNLALQKFPIGKFISCMLLSWGVLLCAMVGAKNFSGIMVLRFLLGALEACIGPAWMLITSMVWTRDEQPLRMCIWLGCNGIAQLLGAGISWGIGHSNSTVLEPFQLIFLTIGVITLAVGLVALFLFPNSPMDYKLFSAEEKAVAVWRVSGNQTGIKHSKILWHQVKEAFMDPRAYCVAAQQLSIGIINGSITNFMSALLKGFGYTSEQNVMYQLPNGAFQLVSTVAAGWFSSKVKNMTIITICLVHIPSIVGIIGVATINISHRLALTACCWLLGIVGAAIILNWSVIAGNFAGHTKRMTINSANFIFYAAGNVIGPFMFVPEEREEGFLDLTDRENESFRYRL</sequence>